<dbReference type="Gene3D" id="3.40.33.10">
    <property type="entry name" value="CAP"/>
    <property type="match status" value="1"/>
</dbReference>
<evidence type="ECO:0000313" key="2">
    <source>
        <dbReference type="Proteomes" id="UP001152795"/>
    </source>
</evidence>
<gene>
    <name evidence="1" type="ORF">PACLA_8A002763</name>
</gene>
<dbReference type="OrthoDB" id="337038at2759"/>
<dbReference type="InterPro" id="IPR035940">
    <property type="entry name" value="CAP_sf"/>
</dbReference>
<accession>A0A7D9IJB9</accession>
<dbReference type="Pfam" id="PF00188">
    <property type="entry name" value="CAP"/>
    <property type="match status" value="1"/>
</dbReference>
<dbReference type="InterPro" id="IPR001283">
    <property type="entry name" value="CRISP-related"/>
</dbReference>
<comment type="caution">
    <text evidence="1">The sequence shown here is derived from an EMBL/GenBank/DDBJ whole genome shotgun (WGS) entry which is preliminary data.</text>
</comment>
<evidence type="ECO:0000313" key="1">
    <source>
        <dbReference type="EMBL" id="CAB4006701.1"/>
    </source>
</evidence>
<organism evidence="1 2">
    <name type="scientific">Paramuricea clavata</name>
    <name type="common">Red gorgonian</name>
    <name type="synonym">Violescent sea-whip</name>
    <dbReference type="NCBI Taxonomy" id="317549"/>
    <lineage>
        <taxon>Eukaryota</taxon>
        <taxon>Metazoa</taxon>
        <taxon>Cnidaria</taxon>
        <taxon>Anthozoa</taxon>
        <taxon>Octocorallia</taxon>
        <taxon>Malacalcyonacea</taxon>
        <taxon>Plexauridae</taxon>
        <taxon>Paramuricea</taxon>
    </lineage>
</organism>
<name>A0A7D9IJB9_PARCT</name>
<dbReference type="SUPFAM" id="SSF55797">
    <property type="entry name" value="PR-1-like"/>
    <property type="match status" value="1"/>
</dbReference>
<protein>
    <submittedName>
        <fullName evidence="1">Uncharacterized protein</fullName>
    </submittedName>
</protein>
<dbReference type="EMBL" id="CACRXK020005576">
    <property type="protein sequence ID" value="CAB4006701.1"/>
    <property type="molecule type" value="Genomic_DNA"/>
</dbReference>
<sequence length="212" mass="24466">MDTFKDDVLQYQNRYRQRHNVPPLKLNTTLSEMAGNWVSQVAEKDDIKPSALSDSTDVAENFCMVCGFNFTAYNVTLEWYRQACSYNFKTYEKVSEHVATVENFERMVWKSAKEFGMGMKKSKHLPCTYIIGWYNPIKGTAEENVFQGGFRGQECLKVGKNPEKGKYLHDKSRGVFLCGGSAEVLRKKACEHFGCKNGMFVWQKNRKVQDKF</sequence>
<keyword evidence="2" id="KW-1185">Reference proteome</keyword>
<reference evidence="1" key="1">
    <citation type="submission" date="2020-04" db="EMBL/GenBank/DDBJ databases">
        <authorList>
            <person name="Alioto T."/>
            <person name="Alioto T."/>
            <person name="Gomez Garrido J."/>
        </authorList>
    </citation>
    <scope>NUCLEOTIDE SEQUENCE</scope>
    <source>
        <strain evidence="1">A484AB</strain>
    </source>
</reference>
<dbReference type="Proteomes" id="UP001152795">
    <property type="component" value="Unassembled WGS sequence"/>
</dbReference>
<dbReference type="AlphaFoldDB" id="A0A7D9IJB9"/>
<dbReference type="PANTHER" id="PTHR10334">
    <property type="entry name" value="CYSTEINE-RICH SECRETORY PROTEIN-RELATED"/>
    <property type="match status" value="1"/>
</dbReference>
<dbReference type="InterPro" id="IPR014044">
    <property type="entry name" value="CAP_dom"/>
</dbReference>
<dbReference type="SMART" id="SM00198">
    <property type="entry name" value="SCP"/>
    <property type="match status" value="1"/>
</dbReference>
<proteinExistence type="predicted"/>